<protein>
    <submittedName>
        <fullName evidence="3">TIGR02680 family protein</fullName>
    </submittedName>
</protein>
<feature type="coiled-coil region" evidence="1">
    <location>
        <begin position="741"/>
        <end position="826"/>
    </location>
</feature>
<dbReference type="EMBL" id="JAEPRJ010000001">
    <property type="protein sequence ID" value="MBK5898745.1"/>
    <property type="molecule type" value="Genomic_DNA"/>
</dbReference>
<dbReference type="InterPro" id="IPR027417">
    <property type="entry name" value="P-loop_NTPase"/>
</dbReference>
<reference evidence="3 4" key="1">
    <citation type="submission" date="2021-01" db="EMBL/GenBank/DDBJ databases">
        <title>Isolation and description of Catonella massiliensis sp. nov., a novel Catonella species, isolated from a stable periodontitis subject.</title>
        <authorList>
            <person name="Antezack A."/>
            <person name="Boxberger M."/>
            <person name="La Scola B."/>
            <person name="Monnet-Corti V."/>
        </authorList>
    </citation>
    <scope>NUCLEOTIDE SEQUENCE [LARGE SCALE GENOMIC DNA]</scope>
    <source>
        <strain evidence="3 4">Marseille-Q4567</strain>
    </source>
</reference>
<dbReference type="InterPro" id="IPR013496">
    <property type="entry name" value="CHP02680"/>
</dbReference>
<sequence length="1361" mass="158162">MNSNWKINRVGLVDFWYYDDEEFVFDDGRMLLRGANGSGKSVTMQSLIPLLLDGNMRPERLDAFGTKARKMENYLLEEDDDRQERTGYLYMELKREENEEYASFGIGIRARRNKSLESWYFQITDSRRIGKDILLYKEMDGKITLSKTELKNKLAEGGRVMESQSEYLTAVNKTLFGFENEDEYKELIDILIRLRAPKLSKDLKPTLISEILSGSLQPLSDDDLKPMSDAIEKMDETKLNLENLQDSLASAKQIEKVYKLYNEVVLFNKAGFLLEAEGDYKKLKKEETESQKRLEDVKREIESKDTVLKELESEENRLKEEKNSLGSEEIVKLKENEGRLEGKALSLEDTIKDKEKREEDKKERQRSLQKEIREDKDEAESLWEACESILNEMDNELESVPFDDFAFMREELEKNKNEKYSFEPHTKTFEDYASKAKEGKRLLEEEAKQSDKYDRVLKVFDEYKSKQDDLEKTERQCETLLHDEKQRLTEEVYAWEKGNVELHVDTAHLQGIEREIEYYDENKNYYDIKNILKPAYERVYGEIFEKKLRIDNETLALKEEIKGKELELAEWQNKKDPEPLREESVIKNREKLRSEGIEFLNFYKTVDFAANLAEDERNSLEEALLDMGILDAIIVSGKDRDKVLAFDKGLGDRYIFDDVKAVNDNILNKFEIEEEYNNIFSNFKINAALSSISLKKTENSGTWIGENGSYGLGVIEGKTTGEYKASFIGALSRENYRIEKINELENDIRNLQEGIRLKEENLRIIQAREEELNKEWESFPKPDSMNTALGELNKVRERLKGILEDIARLKTELDSEKKALDEIRLAASEACGKCYVKANLRLFEELNTALEEYRVLLVNLSSSHKGYLAKLDLICSKETNLLEVEEYLDNIRYELSTDRAELKDVRARLDSVREQLKLTDYDKIKDRIDSIEKRLNEIPPVRTEASMTLGRRKQEEADIEKSLEGFKPQLESRLKHRDDMERAFKDELKLGLVEVLELNEEVLKLAERLRLSLREAVGDTKQEDVFGRLQETFHKYRGGLTRYNVNMKYLFTGEAVDYGSVKNVKRLDISAKYKGSQVKFGGLVSALDGEVLELENILKESDREIYEDILIGTVGRKIRAKIRLAEKWVGKIKLLMESMETSSGLTLSLAWKPKKAEKEEELGTKVLVDILMRDEEILRPEDSANLSGHFRSKINEAKKATEESGGMKSFYAVIRDILDYRKWYEFTLMYQRAGENKKELTDRVFFTFSGGEKAMAMYVPLFSAVVAKYQGAREDAPRLVALDEAFAGVDETNIRDMFRLMSEFEFNFVINSQSLWGDYDTVPALAIYQLVRPENAKYVTVIRYRWNGTRRELVDGVSERG</sequence>
<evidence type="ECO:0000313" key="3">
    <source>
        <dbReference type="EMBL" id="MBK5898745.1"/>
    </source>
</evidence>
<proteinExistence type="predicted"/>
<dbReference type="RefSeq" id="WP_208430144.1">
    <property type="nucleotide sequence ID" value="NZ_JAEPRJ010000001.1"/>
</dbReference>
<evidence type="ECO:0000313" key="4">
    <source>
        <dbReference type="Proteomes" id="UP000604730"/>
    </source>
</evidence>
<dbReference type="Pfam" id="PF13558">
    <property type="entry name" value="SbcC_Walker_B"/>
    <property type="match status" value="1"/>
</dbReference>
<comment type="caution">
    <text evidence="3">The sequence shown here is derived from an EMBL/GenBank/DDBJ whole genome shotgun (WGS) entry which is preliminary data.</text>
</comment>
<dbReference type="NCBIfam" id="TIGR02680">
    <property type="entry name" value="TIGR02680 family protein"/>
    <property type="match status" value="1"/>
</dbReference>
<gene>
    <name evidence="3" type="ORF">JJN12_13340</name>
</gene>
<keyword evidence="4" id="KW-1185">Reference proteome</keyword>
<feature type="region of interest" description="Disordered" evidence="2">
    <location>
        <begin position="354"/>
        <end position="374"/>
    </location>
</feature>
<keyword evidence="1" id="KW-0175">Coiled coil</keyword>
<dbReference type="SUPFAM" id="SSF52540">
    <property type="entry name" value="P-loop containing nucleoside triphosphate hydrolases"/>
    <property type="match status" value="1"/>
</dbReference>
<evidence type="ECO:0000256" key="2">
    <source>
        <dbReference type="SAM" id="MobiDB-lite"/>
    </source>
</evidence>
<dbReference type="Proteomes" id="UP000604730">
    <property type="component" value="Unassembled WGS sequence"/>
</dbReference>
<evidence type="ECO:0000256" key="1">
    <source>
        <dbReference type="SAM" id="Coils"/>
    </source>
</evidence>
<accession>A0ABS1J3L9</accession>
<name>A0ABS1J3L9_9FIRM</name>
<organism evidence="3 4">
    <name type="scientific">Catonella massiliensis</name>
    <dbReference type="NCBI Taxonomy" id="2799636"/>
    <lineage>
        <taxon>Bacteria</taxon>
        <taxon>Bacillati</taxon>
        <taxon>Bacillota</taxon>
        <taxon>Clostridia</taxon>
        <taxon>Lachnospirales</taxon>
        <taxon>Lachnospiraceae</taxon>
        <taxon>Catonella</taxon>
    </lineage>
</organism>